<dbReference type="PANTHER" id="PTHR33445">
    <property type="entry name" value="ATP SYNTHASE SUBUNIT B', CHLOROPLASTIC"/>
    <property type="match status" value="1"/>
</dbReference>
<keyword evidence="9 13" id="KW-0472">Membrane</keyword>
<dbReference type="InterPro" id="IPR005864">
    <property type="entry name" value="ATP_synth_F0_bsu_bac"/>
</dbReference>
<keyword evidence="8 13" id="KW-0406">Ion transport</keyword>
<reference evidence="15 16" key="1">
    <citation type="submission" date="2021-06" db="EMBL/GenBank/DDBJ databases">
        <title>Enterococcus alishanensis sp. nov., a novel lactic acid bacterium isolated from fresh coffee beans.</title>
        <authorList>
            <person name="Chen Y.-S."/>
        </authorList>
    </citation>
    <scope>NUCLEOTIDE SEQUENCE [LARGE SCALE GENOMIC DNA]</scope>
    <source>
        <strain evidence="15 16">ALS3</strain>
    </source>
</reference>
<dbReference type="CDD" id="cd06503">
    <property type="entry name" value="ATP-synt_Fo_b"/>
    <property type="match status" value="1"/>
</dbReference>
<evidence type="ECO:0000256" key="3">
    <source>
        <dbReference type="ARBA" id="ARBA00022475"/>
    </source>
</evidence>
<evidence type="ECO:0000256" key="1">
    <source>
        <dbReference type="ARBA" id="ARBA00005513"/>
    </source>
</evidence>
<evidence type="ECO:0000256" key="2">
    <source>
        <dbReference type="ARBA" id="ARBA00022448"/>
    </source>
</evidence>
<evidence type="ECO:0000256" key="11">
    <source>
        <dbReference type="ARBA" id="ARBA00025198"/>
    </source>
</evidence>
<keyword evidence="16" id="KW-1185">Reference proteome</keyword>
<evidence type="ECO:0000256" key="7">
    <source>
        <dbReference type="ARBA" id="ARBA00022989"/>
    </source>
</evidence>
<dbReference type="InterPro" id="IPR050059">
    <property type="entry name" value="ATP_synthase_B_chain"/>
</dbReference>
<evidence type="ECO:0000256" key="6">
    <source>
        <dbReference type="ARBA" id="ARBA00022781"/>
    </source>
</evidence>
<evidence type="ECO:0000256" key="14">
    <source>
        <dbReference type="RuleBase" id="RU003848"/>
    </source>
</evidence>
<sequence>MLNHLVVAQVNTTLGNLMAVTIAFIILLILLKKFAWGAVQNILQQREDKIANDLDSAEQSRLKATQLEKEREDQLANSRSDAAEIIKNAKENGELTRQSILNDTDTEVAARKARAKAEINDERENALTSVKDDVASLSLEIAEKILSKELSADAHENLINQYLDQLGKTKHEA</sequence>
<evidence type="ECO:0000256" key="5">
    <source>
        <dbReference type="ARBA" id="ARBA00022692"/>
    </source>
</evidence>
<gene>
    <name evidence="13 15" type="primary">atpF</name>
    <name evidence="15" type="ORF">KUA55_00255</name>
</gene>
<evidence type="ECO:0000256" key="13">
    <source>
        <dbReference type="HAMAP-Rule" id="MF_01398"/>
    </source>
</evidence>
<comment type="similarity">
    <text evidence="1 13 14">Belongs to the ATPase B chain family.</text>
</comment>
<dbReference type="Pfam" id="PF00430">
    <property type="entry name" value="ATP-synt_B"/>
    <property type="match status" value="1"/>
</dbReference>
<evidence type="ECO:0000256" key="4">
    <source>
        <dbReference type="ARBA" id="ARBA00022547"/>
    </source>
</evidence>
<accession>A0ABS6T7G7</accession>
<keyword evidence="10 13" id="KW-0066">ATP synthesis</keyword>
<keyword evidence="4 13" id="KW-0138">CF(0)</keyword>
<dbReference type="InterPro" id="IPR002146">
    <property type="entry name" value="ATP_synth_b/b'su_bac/chlpt"/>
</dbReference>
<proteinExistence type="inferred from homology"/>
<evidence type="ECO:0000256" key="8">
    <source>
        <dbReference type="ARBA" id="ARBA00023065"/>
    </source>
</evidence>
<keyword evidence="7 13" id="KW-1133">Transmembrane helix</keyword>
<evidence type="ECO:0000313" key="15">
    <source>
        <dbReference type="EMBL" id="MBV7389094.1"/>
    </source>
</evidence>
<comment type="caution">
    <text evidence="15">The sequence shown here is derived from an EMBL/GenBank/DDBJ whole genome shotgun (WGS) entry which is preliminary data.</text>
</comment>
<protein>
    <recommendedName>
        <fullName evidence="13">ATP synthase subunit b</fullName>
    </recommendedName>
    <alternativeName>
        <fullName evidence="13">ATP synthase F(0) sector subunit b</fullName>
    </alternativeName>
    <alternativeName>
        <fullName evidence="13">ATPase subunit I</fullName>
    </alternativeName>
    <alternativeName>
        <fullName evidence="13">F-type ATPase subunit b</fullName>
        <shortName evidence="13">F-ATPase subunit b</shortName>
    </alternativeName>
</protein>
<keyword evidence="6 13" id="KW-0375">Hydrogen ion transport</keyword>
<evidence type="ECO:0000256" key="10">
    <source>
        <dbReference type="ARBA" id="ARBA00023310"/>
    </source>
</evidence>
<comment type="subunit">
    <text evidence="13">F-type ATPases have 2 components, F(1) - the catalytic core - and F(0) - the membrane proton channel. F(1) has five subunits: alpha(3), beta(3), gamma(1), delta(1), epsilon(1). F(0) has three main subunits: a(1), b(2) and c(10-14). The alpha and beta chains form an alternating ring which encloses part of the gamma chain. F(1) is attached to F(0) by a central stalk formed by the gamma and epsilon chains, while a peripheral stalk is formed by the delta and b chains.</text>
</comment>
<dbReference type="NCBIfam" id="TIGR01144">
    <property type="entry name" value="ATP_synt_b"/>
    <property type="match status" value="1"/>
</dbReference>
<name>A0ABS6T7G7_9ENTE</name>
<dbReference type="RefSeq" id="WP_218324166.1">
    <property type="nucleotide sequence ID" value="NZ_JAHUZB010000001.1"/>
</dbReference>
<dbReference type="EMBL" id="JAHUZB010000001">
    <property type="protein sequence ID" value="MBV7389094.1"/>
    <property type="molecule type" value="Genomic_DNA"/>
</dbReference>
<comment type="function">
    <text evidence="11 13">F(1)F(0) ATP synthase produces ATP from ADP in the presence of a proton or sodium gradient. F-type ATPases consist of two structural domains, F(1) containing the extramembraneous catalytic core and F(0) containing the membrane proton channel, linked together by a central stalk and a peripheral stalk. During catalysis, ATP synthesis in the catalytic domain of F(1) is coupled via a rotary mechanism of the central stalk subunits to proton translocation.</text>
</comment>
<keyword evidence="3 13" id="KW-1003">Cell membrane</keyword>
<comment type="function">
    <text evidence="13">Component of the F(0) channel, it forms part of the peripheral stalk, linking F(1) to F(0).</text>
</comment>
<dbReference type="Proteomes" id="UP000774130">
    <property type="component" value="Unassembled WGS sequence"/>
</dbReference>
<dbReference type="HAMAP" id="MF_01398">
    <property type="entry name" value="ATP_synth_b_bprime"/>
    <property type="match status" value="1"/>
</dbReference>
<organism evidence="15 16">
    <name type="scientific">Enterococcus alishanensis</name>
    <dbReference type="NCBI Taxonomy" id="1303817"/>
    <lineage>
        <taxon>Bacteria</taxon>
        <taxon>Bacillati</taxon>
        <taxon>Bacillota</taxon>
        <taxon>Bacilli</taxon>
        <taxon>Lactobacillales</taxon>
        <taxon>Enterococcaceae</taxon>
        <taxon>Enterococcus</taxon>
    </lineage>
</organism>
<feature type="transmembrane region" description="Helical" evidence="13">
    <location>
        <begin position="12"/>
        <end position="31"/>
    </location>
</feature>
<keyword evidence="5 13" id="KW-0812">Transmembrane</keyword>
<evidence type="ECO:0000256" key="9">
    <source>
        <dbReference type="ARBA" id="ARBA00023136"/>
    </source>
</evidence>
<evidence type="ECO:0000256" key="12">
    <source>
        <dbReference type="ARBA" id="ARBA00037847"/>
    </source>
</evidence>
<comment type="subcellular location">
    <subcellularLocation>
        <location evidence="13">Cell membrane</location>
        <topology evidence="13">Single-pass membrane protein</topology>
    </subcellularLocation>
    <subcellularLocation>
        <location evidence="12">Endomembrane system</location>
        <topology evidence="12">Single-pass membrane protein</topology>
    </subcellularLocation>
</comment>
<evidence type="ECO:0000313" key="16">
    <source>
        <dbReference type="Proteomes" id="UP000774130"/>
    </source>
</evidence>
<dbReference type="PANTHER" id="PTHR33445:SF1">
    <property type="entry name" value="ATP SYNTHASE SUBUNIT B"/>
    <property type="match status" value="1"/>
</dbReference>
<keyword evidence="2 13" id="KW-0813">Transport</keyword>